<gene>
    <name evidence="1" type="ordered locus">Metig_1767</name>
</gene>
<keyword evidence="2" id="KW-1185">Reference proteome</keyword>
<accession>F6BC93</accession>
<dbReference type="KEGG" id="mig:Metig_1767"/>
<dbReference type="EMBL" id="CP002737">
    <property type="protein sequence ID" value="AEF97299.1"/>
    <property type="molecule type" value="Genomic_DNA"/>
</dbReference>
<protein>
    <submittedName>
        <fullName evidence="1">Uncharacterized protein</fullName>
    </submittedName>
</protein>
<name>F6BC93_METIK</name>
<dbReference type="HOGENOM" id="CLU_3371348_0_0_2"/>
<evidence type="ECO:0000313" key="2">
    <source>
        <dbReference type="Proteomes" id="UP000009227"/>
    </source>
</evidence>
<dbReference type="AlphaFoldDB" id="F6BC93"/>
<proteinExistence type="predicted"/>
<sequence>MNEEIKKVFVIGLDSAPPELLFGRFLDELPNLLV</sequence>
<organism evidence="2">
    <name type="scientific">Methanotorris igneus (strain DSM 5666 / JCM 11834 / Kol 5)</name>
    <dbReference type="NCBI Taxonomy" id="880724"/>
    <lineage>
        <taxon>Archaea</taxon>
        <taxon>Methanobacteriati</taxon>
        <taxon>Methanobacteriota</taxon>
        <taxon>Methanomada group</taxon>
        <taxon>Methanococci</taxon>
        <taxon>Methanococcales</taxon>
        <taxon>Methanocaldococcaceae</taxon>
        <taxon>Methanotorris</taxon>
    </lineage>
</organism>
<dbReference type="Proteomes" id="UP000009227">
    <property type="component" value="Chromosome"/>
</dbReference>
<evidence type="ECO:0000313" key="1">
    <source>
        <dbReference type="EMBL" id="AEF97299.1"/>
    </source>
</evidence>
<reference evidence="1 2" key="1">
    <citation type="submission" date="2011-05" db="EMBL/GenBank/DDBJ databases">
        <title>Complete sequence of Methanotorris igneus Kol 5.</title>
        <authorList>
            <consortium name="US DOE Joint Genome Institute"/>
            <person name="Lucas S."/>
            <person name="Han J."/>
            <person name="Lapidus A."/>
            <person name="Cheng J.-F."/>
            <person name="Goodwin L."/>
            <person name="Pitluck S."/>
            <person name="Peters L."/>
            <person name="Mikhailova N."/>
            <person name="Chertkov O."/>
            <person name="Han C."/>
            <person name="Tapia R."/>
            <person name="Land M."/>
            <person name="Hauser L."/>
            <person name="Kyrpides N."/>
            <person name="Ivanova N."/>
            <person name="Pagani I."/>
            <person name="Sieprawska-Lupa M."/>
            <person name="Whitman W."/>
            <person name="Woyke T."/>
        </authorList>
    </citation>
    <scope>NUCLEOTIDE SEQUENCE [LARGE SCALE GENOMIC DNA]</scope>
    <source>
        <strain evidence="2">DSM 5666 / JCM 11834 / Kol 5</strain>
    </source>
</reference>